<keyword evidence="3" id="KW-1185">Reference proteome</keyword>
<dbReference type="VEuPathDB" id="FungiDB:EMCG_08237"/>
<protein>
    <recommendedName>
        <fullName evidence="1">Enoyl reductase (ER) domain-containing protein</fullName>
    </recommendedName>
</protein>
<dbReference type="InterPro" id="IPR050700">
    <property type="entry name" value="YIM1/Zinc_Alcohol_DH_Fams"/>
</dbReference>
<dbReference type="EMBL" id="PDND01000052">
    <property type="protein sequence ID" value="PGH33894.1"/>
    <property type="molecule type" value="Genomic_DNA"/>
</dbReference>
<name>A0A2B7ZBR0_9EURO</name>
<dbReference type="Gene3D" id="3.90.180.10">
    <property type="entry name" value="Medium-chain alcohol dehydrogenases, catalytic domain"/>
    <property type="match status" value="1"/>
</dbReference>
<dbReference type="AlphaFoldDB" id="A0A2B7ZBR0"/>
<dbReference type="InterPro" id="IPR036291">
    <property type="entry name" value="NAD(P)-bd_dom_sf"/>
</dbReference>
<evidence type="ECO:0000313" key="3">
    <source>
        <dbReference type="Proteomes" id="UP000226031"/>
    </source>
</evidence>
<dbReference type="GO" id="GO:0016491">
    <property type="term" value="F:oxidoreductase activity"/>
    <property type="evidence" value="ECO:0007669"/>
    <property type="project" value="InterPro"/>
</dbReference>
<dbReference type="STRING" id="73230.A0A2B7ZBR0"/>
<dbReference type="Pfam" id="PF13602">
    <property type="entry name" value="ADH_zinc_N_2"/>
    <property type="match status" value="1"/>
</dbReference>
<dbReference type="PANTHER" id="PTHR11695:SF294">
    <property type="entry name" value="RETICULON-4-INTERACTING PROTEIN 1, MITOCHONDRIAL"/>
    <property type="match status" value="1"/>
</dbReference>
<proteinExistence type="predicted"/>
<dbReference type="SUPFAM" id="SSF51735">
    <property type="entry name" value="NAD(P)-binding Rossmann-fold domains"/>
    <property type="match status" value="1"/>
</dbReference>
<dbReference type="Gene3D" id="3.40.50.720">
    <property type="entry name" value="NAD(P)-binding Rossmann-like Domain"/>
    <property type="match status" value="1"/>
</dbReference>
<dbReference type="InterPro" id="IPR013154">
    <property type="entry name" value="ADH-like_N"/>
</dbReference>
<sequence length="380" mass="40900">MTPSSNNPADNSPSLPPTMKAWTYTKAGSPLENLQLSTDHPVPSPSTLSPTDLLIKVSHSSINPTMRLIMSAYPTILLQKTPPQVAEFEFSGVVVALSANADAALCAEFPPGTPVLGMNDPVLDVIRKNRGSLAEYVVATTENLIRKPENVSFEEAAGIAATGCTALNLVTRAGVKSGDKVLINGGSSGTGLMAVQLVKDILGDTGKVVAVCSGSSEELVKSVGADETIDYTKHDPLHIYLATRYSTSPFDLILDTIGIQPLYDHSAAYLARPTRDRPQTFFNIGLLYPPTTFIGICRTAVSFMRIMYLPSFLGGGPGGFSLVRTGSSKMRIERVRRLVEEGKLVVVVDSVWEMEDVMKAYERSMTKHAKGKVIVKIQQV</sequence>
<dbReference type="InterPro" id="IPR011032">
    <property type="entry name" value="GroES-like_sf"/>
</dbReference>
<evidence type="ECO:0000259" key="1">
    <source>
        <dbReference type="SMART" id="SM00829"/>
    </source>
</evidence>
<dbReference type="GO" id="GO:0005739">
    <property type="term" value="C:mitochondrion"/>
    <property type="evidence" value="ECO:0007669"/>
    <property type="project" value="TreeGrafter"/>
</dbReference>
<gene>
    <name evidence="2" type="ORF">GX50_03294</name>
</gene>
<feature type="domain" description="Enoyl reductase (ER)" evidence="1">
    <location>
        <begin position="29"/>
        <end position="375"/>
    </location>
</feature>
<dbReference type="CDD" id="cd08267">
    <property type="entry name" value="MDR1"/>
    <property type="match status" value="1"/>
</dbReference>
<dbReference type="InterPro" id="IPR020843">
    <property type="entry name" value="ER"/>
</dbReference>
<dbReference type="SMART" id="SM00829">
    <property type="entry name" value="PKS_ER"/>
    <property type="match status" value="1"/>
</dbReference>
<dbReference type="SUPFAM" id="SSF50129">
    <property type="entry name" value="GroES-like"/>
    <property type="match status" value="1"/>
</dbReference>
<dbReference type="Proteomes" id="UP000226031">
    <property type="component" value="Unassembled WGS sequence"/>
</dbReference>
<reference evidence="2 3" key="1">
    <citation type="submission" date="2017-10" db="EMBL/GenBank/DDBJ databases">
        <title>Comparative genomics in systemic dimorphic fungi from Ajellomycetaceae.</title>
        <authorList>
            <person name="Munoz J.F."/>
            <person name="Mcewen J.G."/>
            <person name="Clay O.K."/>
            <person name="Cuomo C.A."/>
        </authorList>
    </citation>
    <scope>NUCLEOTIDE SEQUENCE [LARGE SCALE GENOMIC DNA]</scope>
    <source>
        <strain evidence="2 3">UAMH4076</strain>
    </source>
</reference>
<organism evidence="2 3">
    <name type="scientific">[Emmonsia] crescens</name>
    <dbReference type="NCBI Taxonomy" id="73230"/>
    <lineage>
        <taxon>Eukaryota</taxon>
        <taxon>Fungi</taxon>
        <taxon>Dikarya</taxon>
        <taxon>Ascomycota</taxon>
        <taxon>Pezizomycotina</taxon>
        <taxon>Eurotiomycetes</taxon>
        <taxon>Eurotiomycetidae</taxon>
        <taxon>Onygenales</taxon>
        <taxon>Ajellomycetaceae</taxon>
        <taxon>Emergomyces</taxon>
    </lineage>
</organism>
<dbReference type="Pfam" id="PF08240">
    <property type="entry name" value="ADH_N"/>
    <property type="match status" value="1"/>
</dbReference>
<evidence type="ECO:0000313" key="2">
    <source>
        <dbReference type="EMBL" id="PGH33894.1"/>
    </source>
</evidence>
<comment type="caution">
    <text evidence="2">The sequence shown here is derived from an EMBL/GenBank/DDBJ whole genome shotgun (WGS) entry which is preliminary data.</text>
</comment>
<accession>A0A2B7ZBR0</accession>
<dbReference type="PANTHER" id="PTHR11695">
    <property type="entry name" value="ALCOHOL DEHYDROGENASE RELATED"/>
    <property type="match status" value="1"/>
</dbReference>